<dbReference type="InterPro" id="IPR021997">
    <property type="entry name" value="SporV_AA"/>
</dbReference>
<organism evidence="3 4">
    <name type="scientific">Jeotgalibacillus campisalis</name>
    <dbReference type="NCBI Taxonomy" id="220754"/>
    <lineage>
        <taxon>Bacteria</taxon>
        <taxon>Bacillati</taxon>
        <taxon>Bacillota</taxon>
        <taxon>Bacilli</taxon>
        <taxon>Bacillales</taxon>
        <taxon>Caryophanaceae</taxon>
        <taxon>Jeotgalibacillus</taxon>
    </lineage>
</organism>
<dbReference type="AlphaFoldDB" id="A0A0C2VVV4"/>
<keyword evidence="1" id="KW-0472">Membrane</keyword>
<evidence type="ECO:0000256" key="1">
    <source>
        <dbReference type="SAM" id="Phobius"/>
    </source>
</evidence>
<comment type="caution">
    <text evidence="3">The sequence shown here is derived from an EMBL/GenBank/DDBJ whole genome shotgun (WGS) entry which is preliminary data.</text>
</comment>
<feature type="transmembrane region" description="Helical" evidence="1">
    <location>
        <begin position="144"/>
        <end position="162"/>
    </location>
</feature>
<dbReference type="Gene3D" id="2.60.480.10">
    <property type="entry name" value="eubacterium ventriosum atcc domain"/>
    <property type="match status" value="1"/>
</dbReference>
<feature type="domain" description="Stage V sporulation protein AA" evidence="2">
    <location>
        <begin position="3"/>
        <end position="90"/>
    </location>
</feature>
<dbReference type="Pfam" id="PF12164">
    <property type="entry name" value="SporV_AA"/>
    <property type="match status" value="1"/>
</dbReference>
<dbReference type="PATRIC" id="fig|220754.4.peg.2300"/>
<feature type="transmembrane region" description="Helical" evidence="1">
    <location>
        <begin position="99"/>
        <end position="118"/>
    </location>
</feature>
<proteinExistence type="predicted"/>
<dbReference type="RefSeq" id="WP_041058079.1">
    <property type="nucleotide sequence ID" value="NZ_JXRR01000014.1"/>
</dbReference>
<evidence type="ECO:0000313" key="3">
    <source>
        <dbReference type="EMBL" id="KIL48118.1"/>
    </source>
</evidence>
<dbReference type="OrthoDB" id="9782754at2"/>
<name>A0A0C2VVV4_9BACL</name>
<protein>
    <recommendedName>
        <fullName evidence="2">Stage V sporulation protein AA domain-containing protein</fullName>
    </recommendedName>
</protein>
<keyword evidence="1" id="KW-0812">Transmembrane</keyword>
<reference evidence="3 4" key="1">
    <citation type="submission" date="2015-01" db="EMBL/GenBank/DDBJ databases">
        <title>Jeotgalibacillus campisalis genome sequencing.</title>
        <authorList>
            <person name="Goh K.M."/>
            <person name="Chan K.-G."/>
            <person name="Yaakop A.S."/>
            <person name="Ee R."/>
            <person name="Gan H.M."/>
            <person name="Chan C.S."/>
        </authorList>
    </citation>
    <scope>NUCLEOTIDE SEQUENCE [LARGE SCALE GENOMIC DNA]</scope>
    <source>
        <strain evidence="3 4">SF-57</strain>
    </source>
</reference>
<keyword evidence="4" id="KW-1185">Reference proteome</keyword>
<gene>
    <name evidence="3" type="ORF">KR50_22850</name>
</gene>
<keyword evidence="1" id="KW-1133">Transmembrane helix</keyword>
<accession>A0A0C2VVV4</accession>
<dbReference type="InterPro" id="IPR038548">
    <property type="entry name" value="SporV_AA_N_sf"/>
</dbReference>
<evidence type="ECO:0000259" key="2">
    <source>
        <dbReference type="Pfam" id="PF12164"/>
    </source>
</evidence>
<dbReference type="Proteomes" id="UP000031972">
    <property type="component" value="Unassembled WGS sequence"/>
</dbReference>
<evidence type="ECO:0000313" key="4">
    <source>
        <dbReference type="Proteomes" id="UP000031972"/>
    </source>
</evidence>
<sequence length="205" mass="23934">MTQTVYIRLRRKINVQKGKPICVKDVADIRAPHIKLERFQKLVVVETDVSSAETYVLVDQLDMIELVRKQMPTVEIELLGASATLVELRDREKKGSLPLFLFVWSLLFVGAGLTIMYFHEDVSMKETQITMVQMMTGKRLEHPLWFQIPYSFGLGIGMILFFNHIFQKKFNEEPSPLDVEVYNYEQSLEDYIVDQERKKAAQYDH</sequence>
<dbReference type="EMBL" id="JXRR01000014">
    <property type="protein sequence ID" value="KIL48118.1"/>
    <property type="molecule type" value="Genomic_DNA"/>
</dbReference>